<reference evidence="1 2" key="1">
    <citation type="journal article" date="2009" name="Proc. Natl. Acad. Sci. U.S.A.">
        <title>Biogeography of the Sulfolobus islandicus pan-genome.</title>
        <authorList>
            <person name="Reno M.L."/>
            <person name="Held N.L."/>
            <person name="Fields C.J."/>
            <person name="Burke P.V."/>
            <person name="Whitaker R.J."/>
        </authorList>
    </citation>
    <scope>NUCLEOTIDE SEQUENCE [LARGE SCALE GENOMIC DNA]</scope>
    <source>
        <strain evidence="2">M.16.4 / Kamchatka #3</strain>
    </source>
</reference>
<name>C4KG57_SACI6</name>
<dbReference type="AlphaFoldDB" id="C4KG57"/>
<dbReference type="HOGENOM" id="CLU_186534_0_0_2"/>
<sequence length="79" mass="9431">MWSLLSTRWVSDDYDVYFSLRDHTVVKFVNPNESLHSSLRDCLVRFKRATKAVNRSLEMIKYSLAIDFWERKLISKFVA</sequence>
<proteinExistence type="predicted"/>
<accession>C4KG57</accession>
<dbReference type="PANTHER" id="PTHR33293">
    <property type="entry name" value="INSERTION ELEMENT IS1 1 PROTEIN INSB-RELATED"/>
    <property type="match status" value="1"/>
</dbReference>
<dbReference type="KEGG" id="sid:M164_0960"/>
<evidence type="ECO:0000313" key="1">
    <source>
        <dbReference type="EMBL" id="ACR41571.1"/>
    </source>
</evidence>
<dbReference type="EMBL" id="CP001402">
    <property type="protein sequence ID" value="ACR41571.1"/>
    <property type="molecule type" value="Genomic_DNA"/>
</dbReference>
<dbReference type="InterPro" id="IPR051354">
    <property type="entry name" value="Transposase_27_IS1"/>
</dbReference>
<organism evidence="1 2">
    <name type="scientific">Saccharolobus islandicus (strain M.16.4 / Kamchatka #3)</name>
    <name type="common">Sulfolobus islandicus</name>
    <dbReference type="NCBI Taxonomy" id="426118"/>
    <lineage>
        <taxon>Archaea</taxon>
        <taxon>Thermoproteota</taxon>
        <taxon>Thermoprotei</taxon>
        <taxon>Sulfolobales</taxon>
        <taxon>Sulfolobaceae</taxon>
        <taxon>Saccharolobus</taxon>
    </lineage>
</organism>
<evidence type="ECO:0000313" key="2">
    <source>
        <dbReference type="Proteomes" id="UP000001479"/>
    </source>
</evidence>
<gene>
    <name evidence="1" type="ordered locus">M164_0960</name>
</gene>
<dbReference type="PANTHER" id="PTHR33293:SF1">
    <property type="entry name" value="INSERTION ELEMENT IS1 1 PROTEIN INSB-RELATED"/>
    <property type="match status" value="1"/>
</dbReference>
<dbReference type="Proteomes" id="UP000001479">
    <property type="component" value="Chromosome"/>
</dbReference>
<protein>
    <submittedName>
        <fullName evidence="1">Conserved hypothetical insertion element protein</fullName>
    </submittedName>
</protein>